<keyword evidence="6 13" id="KW-0441">Lipid A biosynthesis</keyword>
<dbReference type="GO" id="GO:0009244">
    <property type="term" value="P:lipopolysaccharide core region biosynthetic process"/>
    <property type="evidence" value="ECO:0007669"/>
    <property type="project" value="TreeGrafter"/>
</dbReference>
<reference evidence="14 15" key="1">
    <citation type="submission" date="2020-08" db="EMBL/GenBank/DDBJ databases">
        <title>Genomic Encyclopedia of Type Strains, Phase IV (KMG-IV): sequencing the most valuable type-strain genomes for metagenomic binning, comparative biology and taxonomic classification.</title>
        <authorList>
            <person name="Goeker M."/>
        </authorList>
    </citation>
    <scope>NUCLEOTIDE SEQUENCE [LARGE SCALE GENOMIC DNA]</scope>
    <source>
        <strain evidence="14 15">DSM 16268</strain>
    </source>
</reference>
<dbReference type="EC" id="2.7.1.130" evidence="3 13"/>
<name>A0A7W9CUG1_9HYPH</name>
<keyword evidence="15" id="KW-1185">Reference proteome</keyword>
<keyword evidence="8 13" id="KW-0547">Nucleotide-binding</keyword>
<evidence type="ECO:0000256" key="8">
    <source>
        <dbReference type="ARBA" id="ARBA00022741"/>
    </source>
</evidence>
<comment type="pathway">
    <text evidence="2 13">Glycolipid biosynthesis; lipid IV(A) biosynthesis; lipid IV(A) from (3R)-3-hydroxytetradecanoyl-[acyl-carrier-protein] and UDP-N-acetyl-alpha-D-glucosamine: step 6/6.</text>
</comment>
<evidence type="ECO:0000256" key="12">
    <source>
        <dbReference type="ARBA" id="ARBA00029757"/>
    </source>
</evidence>
<evidence type="ECO:0000313" key="15">
    <source>
        <dbReference type="Proteomes" id="UP000523821"/>
    </source>
</evidence>
<dbReference type="Proteomes" id="UP000523821">
    <property type="component" value="Unassembled WGS sequence"/>
</dbReference>
<dbReference type="PANTHER" id="PTHR42724">
    <property type="entry name" value="TETRAACYLDISACCHARIDE 4'-KINASE"/>
    <property type="match status" value="1"/>
</dbReference>
<keyword evidence="5 13" id="KW-0444">Lipid biosynthesis</keyword>
<dbReference type="GO" id="GO:0009029">
    <property type="term" value="F:lipid-A 4'-kinase activity"/>
    <property type="evidence" value="ECO:0007669"/>
    <property type="project" value="UniProtKB-UniRule"/>
</dbReference>
<dbReference type="InterPro" id="IPR027417">
    <property type="entry name" value="P-loop_NTPase"/>
</dbReference>
<protein>
    <recommendedName>
        <fullName evidence="4 13">Tetraacyldisaccharide 4'-kinase</fullName>
        <ecNumber evidence="3 13">2.7.1.130</ecNumber>
    </recommendedName>
    <alternativeName>
        <fullName evidence="12 13">Lipid A 4'-kinase</fullName>
    </alternativeName>
</protein>
<dbReference type="AlphaFoldDB" id="A0A7W9CUG1"/>
<accession>A0A7W9CUG1</accession>
<dbReference type="RefSeq" id="WP_183853468.1">
    <property type="nucleotide sequence ID" value="NZ_JACHOO010000002.1"/>
</dbReference>
<evidence type="ECO:0000256" key="6">
    <source>
        <dbReference type="ARBA" id="ARBA00022556"/>
    </source>
</evidence>
<evidence type="ECO:0000256" key="11">
    <source>
        <dbReference type="ARBA" id="ARBA00023098"/>
    </source>
</evidence>
<sequence>MIKAPGFWWRRRPTAAALGLAPAGLVYGAVSASRMRRPPELVAPVPVVCIGNFTVGGAGKTPTALALARIARTLGRTPGFLTRGYGGRAGAAAVVDPAIHDPAIVGDEAILLAAEAKTVVSADRPAGARLLVEEGVDLVIMDDGFQNPALAKDLSLLVVDGGAGIGNGFVFPAGPLRAPLAAQMVRADAVLVVGEGAAGDKLVRRAARAGKPVLRARLEPVPDQTFDAAGYLAYAGIGRPEKFFDSLVAAGVPLKEARGFPDHHVFTVEDAHRLRARAAEADLALISTEKDMARLARATRERGELRERTTVFRVRLAFADEGRVRALFTDMLRRIAVARPRPVQ</sequence>
<evidence type="ECO:0000256" key="7">
    <source>
        <dbReference type="ARBA" id="ARBA00022679"/>
    </source>
</evidence>
<comment type="function">
    <text evidence="1 13">Transfers the gamma-phosphate of ATP to the 4'-position of a tetraacyldisaccharide 1-phosphate intermediate (termed DS-1-P) to form tetraacyldisaccharide 1,4'-bis-phosphate (lipid IVA).</text>
</comment>
<evidence type="ECO:0000256" key="13">
    <source>
        <dbReference type="HAMAP-Rule" id="MF_00409"/>
    </source>
</evidence>
<feature type="binding site" evidence="13">
    <location>
        <begin position="54"/>
        <end position="61"/>
    </location>
    <ligand>
        <name>ATP</name>
        <dbReference type="ChEBI" id="CHEBI:30616"/>
    </ligand>
</feature>
<dbReference type="InterPro" id="IPR003758">
    <property type="entry name" value="LpxK"/>
</dbReference>
<comment type="similarity">
    <text evidence="13">Belongs to the LpxK family.</text>
</comment>
<evidence type="ECO:0000313" key="14">
    <source>
        <dbReference type="EMBL" id="MBB5752107.1"/>
    </source>
</evidence>
<keyword evidence="9 13" id="KW-0418">Kinase</keyword>
<keyword evidence="11 13" id="KW-0443">Lipid metabolism</keyword>
<dbReference type="GO" id="GO:0009245">
    <property type="term" value="P:lipid A biosynthetic process"/>
    <property type="evidence" value="ECO:0007669"/>
    <property type="project" value="UniProtKB-UniRule"/>
</dbReference>
<evidence type="ECO:0000256" key="3">
    <source>
        <dbReference type="ARBA" id="ARBA00012071"/>
    </source>
</evidence>
<evidence type="ECO:0000256" key="10">
    <source>
        <dbReference type="ARBA" id="ARBA00022840"/>
    </source>
</evidence>
<dbReference type="HAMAP" id="MF_00409">
    <property type="entry name" value="LpxK"/>
    <property type="match status" value="1"/>
</dbReference>
<comment type="catalytic activity">
    <reaction evidence="13">
        <text>a lipid A disaccharide + ATP = a lipid IVA + ADP + H(+)</text>
        <dbReference type="Rhea" id="RHEA:67840"/>
        <dbReference type="ChEBI" id="CHEBI:15378"/>
        <dbReference type="ChEBI" id="CHEBI:30616"/>
        <dbReference type="ChEBI" id="CHEBI:176343"/>
        <dbReference type="ChEBI" id="CHEBI:176425"/>
        <dbReference type="ChEBI" id="CHEBI:456216"/>
        <dbReference type="EC" id="2.7.1.130"/>
    </reaction>
</comment>
<evidence type="ECO:0000256" key="5">
    <source>
        <dbReference type="ARBA" id="ARBA00022516"/>
    </source>
</evidence>
<dbReference type="GO" id="GO:0005886">
    <property type="term" value="C:plasma membrane"/>
    <property type="evidence" value="ECO:0007669"/>
    <property type="project" value="TreeGrafter"/>
</dbReference>
<gene>
    <name evidence="13" type="primary">lpxK</name>
    <name evidence="14" type="ORF">GGQ63_001159</name>
</gene>
<evidence type="ECO:0000256" key="4">
    <source>
        <dbReference type="ARBA" id="ARBA00016436"/>
    </source>
</evidence>
<keyword evidence="7 13" id="KW-0808">Transferase</keyword>
<dbReference type="NCBIfam" id="TIGR00682">
    <property type="entry name" value="lpxK"/>
    <property type="match status" value="1"/>
</dbReference>
<evidence type="ECO:0000256" key="1">
    <source>
        <dbReference type="ARBA" id="ARBA00002274"/>
    </source>
</evidence>
<proteinExistence type="inferred from homology"/>
<dbReference type="PANTHER" id="PTHR42724:SF1">
    <property type="entry name" value="TETRAACYLDISACCHARIDE 4'-KINASE, MITOCHONDRIAL-RELATED"/>
    <property type="match status" value="1"/>
</dbReference>
<evidence type="ECO:0000256" key="9">
    <source>
        <dbReference type="ARBA" id="ARBA00022777"/>
    </source>
</evidence>
<organism evidence="14 15">
    <name type="scientific">Prosthecomicrobium pneumaticum</name>
    <dbReference type="NCBI Taxonomy" id="81895"/>
    <lineage>
        <taxon>Bacteria</taxon>
        <taxon>Pseudomonadati</taxon>
        <taxon>Pseudomonadota</taxon>
        <taxon>Alphaproteobacteria</taxon>
        <taxon>Hyphomicrobiales</taxon>
        <taxon>Kaistiaceae</taxon>
        <taxon>Prosthecomicrobium</taxon>
    </lineage>
</organism>
<dbReference type="UniPathway" id="UPA00359">
    <property type="reaction ID" value="UER00482"/>
</dbReference>
<keyword evidence="10 13" id="KW-0067">ATP-binding</keyword>
<dbReference type="GO" id="GO:0005524">
    <property type="term" value="F:ATP binding"/>
    <property type="evidence" value="ECO:0007669"/>
    <property type="project" value="UniProtKB-UniRule"/>
</dbReference>
<dbReference type="EMBL" id="JACHOO010000002">
    <property type="protein sequence ID" value="MBB5752107.1"/>
    <property type="molecule type" value="Genomic_DNA"/>
</dbReference>
<comment type="caution">
    <text evidence="14">The sequence shown here is derived from an EMBL/GenBank/DDBJ whole genome shotgun (WGS) entry which is preliminary data.</text>
</comment>
<evidence type="ECO:0000256" key="2">
    <source>
        <dbReference type="ARBA" id="ARBA00004870"/>
    </source>
</evidence>
<dbReference type="SUPFAM" id="SSF52540">
    <property type="entry name" value="P-loop containing nucleoside triphosphate hydrolases"/>
    <property type="match status" value="1"/>
</dbReference>
<dbReference type="Pfam" id="PF02606">
    <property type="entry name" value="LpxK"/>
    <property type="match status" value="1"/>
</dbReference>